<evidence type="ECO:0000256" key="10">
    <source>
        <dbReference type="ARBA" id="ARBA00049229"/>
    </source>
</evidence>
<evidence type="ECO:0000313" key="14">
    <source>
        <dbReference type="Proteomes" id="UP000249239"/>
    </source>
</evidence>
<evidence type="ECO:0000256" key="6">
    <source>
        <dbReference type="ARBA" id="ARBA00013053"/>
    </source>
</evidence>
<dbReference type="InterPro" id="IPR036038">
    <property type="entry name" value="Aminotransferase-like"/>
</dbReference>
<sequence length="275" mass="31531">MNNTILINGVPSSTPYNGIITNAVNIYEVVRVQEEVILFAEDHFERFRNSLRIANQTTVITFEQWHASIKQIITANKIIHSNIRFDHFYYEDGVMDEVISPLMTHYPSEDELINGVMVILQQAERSNPNAKISDYQLRQKANDQIAARQAYETLLVNHNNELTEGSRSNLFIIKNNEVYTAPDAMVLNGIMRKKTIQAIQQLNLPLKMACIKQNELSTCDALFITGTSPRVLPLQCVDEMTFSASHPLILQIREKVNDMIKQYIQDYRTAVKSRK</sequence>
<dbReference type="GO" id="GO:0005829">
    <property type="term" value="C:cytosol"/>
    <property type="evidence" value="ECO:0007669"/>
    <property type="project" value="TreeGrafter"/>
</dbReference>
<evidence type="ECO:0000256" key="7">
    <source>
        <dbReference type="ARBA" id="ARBA00022898"/>
    </source>
</evidence>
<dbReference type="EC" id="2.6.1.42" evidence="6"/>
<comment type="cofactor">
    <cofactor evidence="1 12">
        <name>pyridoxal 5'-phosphate</name>
        <dbReference type="ChEBI" id="CHEBI:597326"/>
    </cofactor>
</comment>
<name>A0A2W7NT33_9BACT</name>
<dbReference type="PANTHER" id="PTHR42743">
    <property type="entry name" value="AMINO-ACID AMINOTRANSFERASE"/>
    <property type="match status" value="1"/>
</dbReference>
<evidence type="ECO:0000256" key="3">
    <source>
        <dbReference type="ARBA" id="ARBA00004931"/>
    </source>
</evidence>
<dbReference type="PROSITE" id="PS00770">
    <property type="entry name" value="AA_TRANSFER_CLASS_4"/>
    <property type="match status" value="1"/>
</dbReference>
<dbReference type="InterPro" id="IPR043131">
    <property type="entry name" value="BCAT-like_N"/>
</dbReference>
<evidence type="ECO:0000256" key="2">
    <source>
        <dbReference type="ARBA" id="ARBA00004824"/>
    </source>
</evidence>
<keyword evidence="14" id="KW-1185">Reference proteome</keyword>
<dbReference type="PANTHER" id="PTHR42743:SF11">
    <property type="entry name" value="AMINODEOXYCHORISMATE LYASE"/>
    <property type="match status" value="1"/>
</dbReference>
<comment type="caution">
    <text evidence="13">The sequence shown here is derived from an EMBL/GenBank/DDBJ whole genome shotgun (WGS) entry which is preliminary data.</text>
</comment>
<accession>A0A2W7NT33</accession>
<dbReference type="InterPro" id="IPR001544">
    <property type="entry name" value="Aminotrans_IV"/>
</dbReference>
<evidence type="ECO:0000256" key="8">
    <source>
        <dbReference type="ARBA" id="ARBA00048212"/>
    </source>
</evidence>
<evidence type="ECO:0000256" key="9">
    <source>
        <dbReference type="ARBA" id="ARBA00048798"/>
    </source>
</evidence>
<evidence type="ECO:0000256" key="4">
    <source>
        <dbReference type="ARBA" id="ARBA00005072"/>
    </source>
</evidence>
<gene>
    <name evidence="13" type="ORF">LX69_02415</name>
</gene>
<dbReference type="Gene3D" id="3.30.470.10">
    <property type="match status" value="1"/>
</dbReference>
<dbReference type="InterPro" id="IPR018300">
    <property type="entry name" value="Aminotrans_IV_CS"/>
</dbReference>
<dbReference type="AlphaFoldDB" id="A0A2W7NT33"/>
<dbReference type="RefSeq" id="WP_111446270.1">
    <property type="nucleotide sequence ID" value="NZ_QKZK01000020.1"/>
</dbReference>
<keyword evidence="13" id="KW-0032">Aminotransferase</keyword>
<dbReference type="Proteomes" id="UP000249239">
    <property type="component" value="Unassembled WGS sequence"/>
</dbReference>
<evidence type="ECO:0000256" key="1">
    <source>
        <dbReference type="ARBA" id="ARBA00001933"/>
    </source>
</evidence>
<keyword evidence="13" id="KW-0808">Transferase</keyword>
<dbReference type="InterPro" id="IPR050571">
    <property type="entry name" value="Class-IV_PLP-Dep_Aminotrnsfr"/>
</dbReference>
<dbReference type="Gene3D" id="3.20.10.10">
    <property type="entry name" value="D-amino Acid Aminotransferase, subunit A, domain 2"/>
    <property type="match status" value="1"/>
</dbReference>
<comment type="catalytic activity">
    <reaction evidence="10">
        <text>L-leucine + 2-oxoglutarate = 4-methyl-2-oxopentanoate + L-glutamate</text>
        <dbReference type="Rhea" id="RHEA:18321"/>
        <dbReference type="ChEBI" id="CHEBI:16810"/>
        <dbReference type="ChEBI" id="CHEBI:17865"/>
        <dbReference type="ChEBI" id="CHEBI:29985"/>
        <dbReference type="ChEBI" id="CHEBI:57427"/>
        <dbReference type="EC" id="2.6.1.42"/>
    </reaction>
</comment>
<dbReference type="Pfam" id="PF01063">
    <property type="entry name" value="Aminotran_4"/>
    <property type="match status" value="1"/>
</dbReference>
<dbReference type="GO" id="GO:0046394">
    <property type="term" value="P:carboxylic acid biosynthetic process"/>
    <property type="evidence" value="ECO:0007669"/>
    <property type="project" value="UniProtKB-ARBA"/>
</dbReference>
<comment type="catalytic activity">
    <reaction evidence="8">
        <text>L-valine + 2-oxoglutarate = 3-methyl-2-oxobutanoate + L-glutamate</text>
        <dbReference type="Rhea" id="RHEA:24813"/>
        <dbReference type="ChEBI" id="CHEBI:11851"/>
        <dbReference type="ChEBI" id="CHEBI:16810"/>
        <dbReference type="ChEBI" id="CHEBI:29985"/>
        <dbReference type="ChEBI" id="CHEBI:57762"/>
        <dbReference type="EC" id="2.6.1.42"/>
    </reaction>
</comment>
<comment type="catalytic activity">
    <reaction evidence="9">
        <text>L-isoleucine + 2-oxoglutarate = (S)-3-methyl-2-oxopentanoate + L-glutamate</text>
        <dbReference type="Rhea" id="RHEA:24801"/>
        <dbReference type="ChEBI" id="CHEBI:16810"/>
        <dbReference type="ChEBI" id="CHEBI:29985"/>
        <dbReference type="ChEBI" id="CHEBI:35146"/>
        <dbReference type="ChEBI" id="CHEBI:58045"/>
        <dbReference type="EC" id="2.6.1.42"/>
    </reaction>
</comment>
<keyword evidence="7 12" id="KW-0663">Pyridoxal phosphate</keyword>
<evidence type="ECO:0000256" key="12">
    <source>
        <dbReference type="RuleBase" id="RU004516"/>
    </source>
</evidence>
<reference evidence="13 14" key="1">
    <citation type="submission" date="2018-06" db="EMBL/GenBank/DDBJ databases">
        <title>Genomic Encyclopedia of Archaeal and Bacterial Type Strains, Phase II (KMG-II): from individual species to whole genera.</title>
        <authorList>
            <person name="Goeker M."/>
        </authorList>
    </citation>
    <scope>NUCLEOTIDE SEQUENCE [LARGE SCALE GENOMIC DNA]</scope>
    <source>
        <strain evidence="13 14">DSM 6779</strain>
    </source>
</reference>
<dbReference type="GO" id="GO:0004084">
    <property type="term" value="F:branched-chain-amino-acid transaminase activity"/>
    <property type="evidence" value="ECO:0007669"/>
    <property type="project" value="UniProtKB-EC"/>
</dbReference>
<protein>
    <recommendedName>
        <fullName evidence="6">branched-chain-amino-acid transaminase</fullName>
        <ecNumber evidence="6">2.6.1.42</ecNumber>
    </recommendedName>
</protein>
<dbReference type="OrthoDB" id="9805628at2"/>
<evidence type="ECO:0000256" key="11">
    <source>
        <dbReference type="RuleBase" id="RU004106"/>
    </source>
</evidence>
<proteinExistence type="inferred from homology"/>
<comment type="similarity">
    <text evidence="5 11">Belongs to the class-IV pyridoxal-phosphate-dependent aminotransferase family.</text>
</comment>
<dbReference type="EMBL" id="QKZK01000020">
    <property type="protein sequence ID" value="PZX14402.1"/>
    <property type="molecule type" value="Genomic_DNA"/>
</dbReference>
<dbReference type="InterPro" id="IPR043132">
    <property type="entry name" value="BCAT-like_C"/>
</dbReference>
<dbReference type="SUPFAM" id="SSF56752">
    <property type="entry name" value="D-aminoacid aminotransferase-like PLP-dependent enzymes"/>
    <property type="match status" value="1"/>
</dbReference>
<evidence type="ECO:0000256" key="5">
    <source>
        <dbReference type="ARBA" id="ARBA00009320"/>
    </source>
</evidence>
<evidence type="ECO:0000313" key="13">
    <source>
        <dbReference type="EMBL" id="PZX14402.1"/>
    </source>
</evidence>
<comment type="pathway">
    <text evidence="2">Amino-acid biosynthesis; L-isoleucine biosynthesis; L-isoleucine from 2-oxobutanoate: step 4/4.</text>
</comment>
<organism evidence="13 14">
    <name type="scientific">Breznakibacter xylanolyticus</name>
    <dbReference type="NCBI Taxonomy" id="990"/>
    <lineage>
        <taxon>Bacteria</taxon>
        <taxon>Pseudomonadati</taxon>
        <taxon>Bacteroidota</taxon>
        <taxon>Bacteroidia</taxon>
        <taxon>Marinilabiliales</taxon>
        <taxon>Marinilabiliaceae</taxon>
        <taxon>Breznakibacter</taxon>
    </lineage>
</organism>
<comment type="pathway">
    <text evidence="4">Amino-acid biosynthesis; L-leucine biosynthesis; L-leucine from 3-methyl-2-oxobutanoate: step 4/4.</text>
</comment>
<comment type="pathway">
    <text evidence="3">Amino-acid biosynthesis; L-valine biosynthesis; L-valine from pyruvate: step 4/4.</text>
</comment>